<feature type="non-terminal residue" evidence="2">
    <location>
        <position position="112"/>
    </location>
</feature>
<feature type="region of interest" description="Disordered" evidence="1">
    <location>
        <begin position="1"/>
        <end position="30"/>
    </location>
</feature>
<evidence type="ECO:0000313" key="2">
    <source>
        <dbReference type="EMBL" id="CAK9178631.1"/>
    </source>
</evidence>
<evidence type="ECO:0000313" key="3">
    <source>
        <dbReference type="Proteomes" id="UP001642360"/>
    </source>
</evidence>
<dbReference type="AlphaFoldDB" id="A0ABC8UAU6"/>
<feature type="compositionally biased region" description="Basic and acidic residues" evidence="1">
    <location>
        <begin position="7"/>
        <end position="22"/>
    </location>
</feature>
<protein>
    <submittedName>
        <fullName evidence="2">Uncharacterized protein</fullName>
    </submittedName>
</protein>
<organism evidence="2 3">
    <name type="scientific">Ilex paraguariensis</name>
    <name type="common">yerba mate</name>
    <dbReference type="NCBI Taxonomy" id="185542"/>
    <lineage>
        <taxon>Eukaryota</taxon>
        <taxon>Viridiplantae</taxon>
        <taxon>Streptophyta</taxon>
        <taxon>Embryophyta</taxon>
        <taxon>Tracheophyta</taxon>
        <taxon>Spermatophyta</taxon>
        <taxon>Magnoliopsida</taxon>
        <taxon>eudicotyledons</taxon>
        <taxon>Gunneridae</taxon>
        <taxon>Pentapetalae</taxon>
        <taxon>asterids</taxon>
        <taxon>campanulids</taxon>
        <taxon>Aquifoliales</taxon>
        <taxon>Aquifoliaceae</taxon>
        <taxon>Ilex</taxon>
    </lineage>
</organism>
<feature type="region of interest" description="Disordered" evidence="1">
    <location>
        <begin position="81"/>
        <end position="112"/>
    </location>
</feature>
<sequence length="112" mass="11667">MSGSKLSEAREVTHELGDRRPLSSEGGEMQEAIDIGEEVGTDGAIGVEVGTQVGVDEALVGVGHGATQVQEERTLGVRRYEGAPGTGARSKTSIRGTMRLGTRSRGASTLEQ</sequence>
<dbReference type="Proteomes" id="UP001642360">
    <property type="component" value="Unassembled WGS sequence"/>
</dbReference>
<gene>
    <name evidence="2" type="ORF">ILEXP_LOCUS48533</name>
</gene>
<comment type="caution">
    <text evidence="2">The sequence shown here is derived from an EMBL/GenBank/DDBJ whole genome shotgun (WGS) entry which is preliminary data.</text>
</comment>
<reference evidence="2 3" key="1">
    <citation type="submission" date="2024-02" db="EMBL/GenBank/DDBJ databases">
        <authorList>
            <person name="Vignale AGUSTIN F."/>
            <person name="Sosa J E."/>
            <person name="Modenutti C."/>
        </authorList>
    </citation>
    <scope>NUCLEOTIDE SEQUENCE [LARGE SCALE GENOMIC DNA]</scope>
</reference>
<name>A0ABC8UAU6_9AQUA</name>
<keyword evidence="3" id="KW-1185">Reference proteome</keyword>
<evidence type="ECO:0000256" key="1">
    <source>
        <dbReference type="SAM" id="MobiDB-lite"/>
    </source>
</evidence>
<proteinExistence type="predicted"/>
<accession>A0ABC8UAU6</accession>
<dbReference type="EMBL" id="CAUOFW020007279">
    <property type="protein sequence ID" value="CAK9178631.1"/>
    <property type="molecule type" value="Genomic_DNA"/>
</dbReference>